<keyword evidence="2" id="KW-0805">Transcription regulation</keyword>
<dbReference type="GO" id="GO:0046983">
    <property type="term" value="F:protein dimerization activity"/>
    <property type="evidence" value="ECO:0007669"/>
    <property type="project" value="InterPro"/>
</dbReference>
<dbReference type="GO" id="GO:0000981">
    <property type="term" value="F:DNA-binding transcription factor activity, RNA polymerase II-specific"/>
    <property type="evidence" value="ECO:0007669"/>
    <property type="project" value="TreeGrafter"/>
</dbReference>
<dbReference type="GO" id="GO:0005634">
    <property type="term" value="C:nucleus"/>
    <property type="evidence" value="ECO:0007669"/>
    <property type="project" value="UniProtKB-SubCell"/>
</dbReference>
<evidence type="ECO:0000256" key="6">
    <source>
        <dbReference type="SAM" id="MobiDB-lite"/>
    </source>
</evidence>
<evidence type="ECO:0000256" key="2">
    <source>
        <dbReference type="ARBA" id="ARBA00023015"/>
    </source>
</evidence>
<feature type="region of interest" description="Disordered" evidence="6">
    <location>
        <begin position="101"/>
        <end position="121"/>
    </location>
</feature>
<feature type="compositionally biased region" description="Low complexity" evidence="6">
    <location>
        <begin position="331"/>
        <end position="342"/>
    </location>
</feature>
<evidence type="ECO:0000256" key="5">
    <source>
        <dbReference type="ARBA" id="ARBA00023242"/>
    </source>
</evidence>
<dbReference type="PROSITE" id="PS50888">
    <property type="entry name" value="BHLH"/>
    <property type="match status" value="1"/>
</dbReference>
<feature type="region of interest" description="Disordered" evidence="6">
    <location>
        <begin position="543"/>
        <end position="608"/>
    </location>
</feature>
<feature type="compositionally biased region" description="Low complexity" evidence="6">
    <location>
        <begin position="462"/>
        <end position="483"/>
    </location>
</feature>
<evidence type="ECO:0000256" key="4">
    <source>
        <dbReference type="ARBA" id="ARBA00023163"/>
    </source>
</evidence>
<keyword evidence="4" id="KW-0804">Transcription</keyword>
<organism evidence="8 9">
    <name type="scientific">Schizophyllum amplum</name>
    <dbReference type="NCBI Taxonomy" id="97359"/>
    <lineage>
        <taxon>Eukaryota</taxon>
        <taxon>Fungi</taxon>
        <taxon>Dikarya</taxon>
        <taxon>Basidiomycota</taxon>
        <taxon>Agaricomycotina</taxon>
        <taxon>Agaricomycetes</taxon>
        <taxon>Agaricomycetidae</taxon>
        <taxon>Agaricales</taxon>
        <taxon>Schizophyllaceae</taxon>
        <taxon>Schizophyllum</taxon>
    </lineage>
</organism>
<dbReference type="STRING" id="97359.A0A550CC49"/>
<keyword evidence="5" id="KW-0539">Nucleus</keyword>
<dbReference type="InterPro" id="IPR036638">
    <property type="entry name" value="HLH_DNA-bd_sf"/>
</dbReference>
<dbReference type="EMBL" id="VDMD01000013">
    <property type="protein sequence ID" value="TRM62344.1"/>
    <property type="molecule type" value="Genomic_DNA"/>
</dbReference>
<evidence type="ECO:0000256" key="1">
    <source>
        <dbReference type="ARBA" id="ARBA00004123"/>
    </source>
</evidence>
<keyword evidence="3 8" id="KW-0238">DNA-binding</keyword>
<feature type="compositionally biased region" description="Low complexity" evidence="6">
    <location>
        <begin position="377"/>
        <end position="391"/>
    </location>
</feature>
<feature type="compositionally biased region" description="Low complexity" evidence="6">
    <location>
        <begin position="585"/>
        <end position="595"/>
    </location>
</feature>
<feature type="compositionally biased region" description="Basic residues" evidence="6">
    <location>
        <begin position="769"/>
        <end position="780"/>
    </location>
</feature>
<feature type="compositionally biased region" description="Polar residues" evidence="6">
    <location>
        <begin position="782"/>
        <end position="800"/>
    </location>
</feature>
<feature type="compositionally biased region" description="Basic and acidic residues" evidence="6">
    <location>
        <begin position="510"/>
        <end position="519"/>
    </location>
</feature>
<evidence type="ECO:0000313" key="8">
    <source>
        <dbReference type="EMBL" id="TRM62344.1"/>
    </source>
</evidence>
<dbReference type="PANTHER" id="PTHR45776">
    <property type="entry name" value="MIP04163P"/>
    <property type="match status" value="1"/>
</dbReference>
<feature type="compositionally biased region" description="Acidic residues" evidence="6">
    <location>
        <begin position="752"/>
        <end position="764"/>
    </location>
</feature>
<dbReference type="OrthoDB" id="690068at2759"/>
<comment type="caution">
    <text evidence="8">The sequence shown here is derived from an EMBL/GenBank/DDBJ whole genome shotgun (WGS) entry which is preliminary data.</text>
</comment>
<feature type="compositionally biased region" description="Basic and acidic residues" evidence="6">
    <location>
        <begin position="717"/>
        <end position="729"/>
    </location>
</feature>
<feature type="region of interest" description="Disordered" evidence="6">
    <location>
        <begin position="222"/>
        <end position="281"/>
    </location>
</feature>
<feature type="region of interest" description="Disordered" evidence="6">
    <location>
        <begin position="695"/>
        <end position="818"/>
    </location>
</feature>
<sequence>MLTSAIPHGRHIRYPVGRDSHRDHRGRTHSWLSHRQSQSGLHVQRIVRPSWPIRQDGFESSFESASTPPLDSLHTMNHPFLKFASNQDNIDFADDLTGLISHERSTHSPPPTSALSTSGTSASSAYQHNIFDISAPTQLSMHHNRDEFALQHREGTSPPENYAPTRPDSAFPANFNSTLPALNSSMRYDPQPPSRFDPTSARTAFDAGGRPFDRNSFEARQDRVHTSPTFPDHRFDGRSFSNDRFDSTGRPFDPRFDHFSESRRSDSFDQGADGHHFGEPTRFGEQEEHINRFDPSHPGHHHALDKSWERHFTPSPDSPFAGAGLARETGRPTTASTNATSRSRSRSRPPSVGPQRTTRSRRNGSFSSAAGGRIGRSDSISSISGTSPTRPHAIVIPGKNQWGSLGSAGGLNGLNNGINGAGLGMGGYSASPESAFSLPTPDSTFPHSFSSAYGAFAGSKDGLTTPTSSSLPSLTGLPNLGGSQYHPPAPAQPANPQNKLEEKRRRRRESHNAVERRRRDNINERISELAGLIPEEMLDGVAGLGANGDKADKDKAGQSPTSPTSPMLDMLKMEDGEGGDGLGATGTITPTPGTASDNNKDSKPNNALKANKGMVLRKSVEYIRYLQQLVNAQGVRNRELEDELRGYRGSNGAGNGGSGVNGYGAGYGSGSFGNFGANGVIRAFGAGREFLTIQEEDVEMRDGERAKESQRSGAEPADDRPQGGDDRPRGGAGPIDPARGDSPLTAPSSSGGEEEDEDSDDEYVEGPKRARRREGAKKAQKNNSGKSSNGAKASPATANTLRRGRRGRSDETDEGMEE</sequence>
<feature type="region of interest" description="Disordered" evidence="6">
    <location>
        <begin position="309"/>
        <end position="398"/>
    </location>
</feature>
<dbReference type="InterPro" id="IPR011598">
    <property type="entry name" value="bHLH_dom"/>
</dbReference>
<protein>
    <submittedName>
        <fullName evidence="8">Helix-loop-helix DNA-binding domain-containing protein</fullName>
    </submittedName>
</protein>
<reference evidence="8 9" key="1">
    <citation type="journal article" date="2019" name="New Phytol.">
        <title>Comparative genomics reveals unique wood-decay strategies and fruiting body development in the Schizophyllaceae.</title>
        <authorList>
            <person name="Almasi E."/>
            <person name="Sahu N."/>
            <person name="Krizsan K."/>
            <person name="Balint B."/>
            <person name="Kovacs G.M."/>
            <person name="Kiss B."/>
            <person name="Cseklye J."/>
            <person name="Drula E."/>
            <person name="Henrissat B."/>
            <person name="Nagy I."/>
            <person name="Chovatia M."/>
            <person name="Adam C."/>
            <person name="LaButti K."/>
            <person name="Lipzen A."/>
            <person name="Riley R."/>
            <person name="Grigoriev I.V."/>
            <person name="Nagy L.G."/>
        </authorList>
    </citation>
    <scope>NUCLEOTIDE SEQUENCE [LARGE SCALE GENOMIC DNA]</scope>
    <source>
        <strain evidence="8 9">NL-1724</strain>
    </source>
</reference>
<accession>A0A550CC49</accession>
<feature type="compositionally biased region" description="Basic and acidic residues" evidence="6">
    <location>
        <begin position="700"/>
        <end position="710"/>
    </location>
</feature>
<gene>
    <name evidence="8" type="ORF">BD626DRAFT_404153</name>
</gene>
<feature type="region of interest" description="Disordered" evidence="6">
    <location>
        <begin position="462"/>
        <end position="519"/>
    </location>
</feature>
<name>A0A550CC49_9AGAR</name>
<dbReference type="PANTHER" id="PTHR45776:SF2">
    <property type="entry name" value="MIP04163P"/>
    <property type="match status" value="1"/>
</dbReference>
<dbReference type="Gene3D" id="4.10.280.10">
    <property type="entry name" value="Helix-loop-helix DNA-binding domain"/>
    <property type="match status" value="1"/>
</dbReference>
<dbReference type="CDD" id="cd11387">
    <property type="entry name" value="bHLHzip_USF_MITF"/>
    <property type="match status" value="1"/>
</dbReference>
<dbReference type="Pfam" id="PF00010">
    <property type="entry name" value="HLH"/>
    <property type="match status" value="1"/>
</dbReference>
<evidence type="ECO:0000313" key="9">
    <source>
        <dbReference type="Proteomes" id="UP000320762"/>
    </source>
</evidence>
<feature type="domain" description="BHLH" evidence="7">
    <location>
        <begin position="506"/>
        <end position="626"/>
    </location>
</feature>
<proteinExistence type="predicted"/>
<dbReference type="SUPFAM" id="SSF47459">
    <property type="entry name" value="HLH, helix-loop-helix DNA-binding domain"/>
    <property type="match status" value="1"/>
</dbReference>
<dbReference type="Proteomes" id="UP000320762">
    <property type="component" value="Unassembled WGS sequence"/>
</dbReference>
<dbReference type="AlphaFoldDB" id="A0A550CC49"/>
<feature type="region of interest" description="Disordered" evidence="6">
    <location>
        <begin position="1"/>
        <end position="37"/>
    </location>
</feature>
<evidence type="ECO:0000259" key="7">
    <source>
        <dbReference type="PROSITE" id="PS50888"/>
    </source>
</evidence>
<keyword evidence="9" id="KW-1185">Reference proteome</keyword>
<comment type="subcellular location">
    <subcellularLocation>
        <location evidence="1">Nucleus</location>
    </subcellularLocation>
</comment>
<evidence type="ECO:0000256" key="3">
    <source>
        <dbReference type="ARBA" id="ARBA00023125"/>
    </source>
</evidence>
<dbReference type="GO" id="GO:0000978">
    <property type="term" value="F:RNA polymerase II cis-regulatory region sequence-specific DNA binding"/>
    <property type="evidence" value="ECO:0007669"/>
    <property type="project" value="TreeGrafter"/>
</dbReference>
<dbReference type="SMART" id="SM00353">
    <property type="entry name" value="HLH"/>
    <property type="match status" value="1"/>
</dbReference>